<keyword evidence="2" id="KW-1185">Reference proteome</keyword>
<evidence type="ECO:0000313" key="2">
    <source>
        <dbReference type="Proteomes" id="UP001497382"/>
    </source>
</evidence>
<reference evidence="1 2" key="1">
    <citation type="submission" date="2024-04" db="EMBL/GenBank/DDBJ databases">
        <authorList>
            <person name="Rising A."/>
            <person name="Reimegard J."/>
            <person name="Sonavane S."/>
            <person name="Akerstrom W."/>
            <person name="Nylinder S."/>
            <person name="Hedman E."/>
            <person name="Kallberg Y."/>
        </authorList>
    </citation>
    <scope>NUCLEOTIDE SEQUENCE [LARGE SCALE GENOMIC DNA]</scope>
</reference>
<comment type="caution">
    <text evidence="1">The sequence shown here is derived from an EMBL/GenBank/DDBJ whole genome shotgun (WGS) entry which is preliminary data.</text>
</comment>
<protein>
    <submittedName>
        <fullName evidence="1">Uncharacterized protein</fullName>
    </submittedName>
</protein>
<dbReference type="Proteomes" id="UP001497382">
    <property type="component" value="Unassembled WGS sequence"/>
</dbReference>
<sequence>MFVFSSYSFFFWFVSTLSRTSTTFSFYGLKYSAVTPAFFPDSNFGF</sequence>
<evidence type="ECO:0000313" key="1">
    <source>
        <dbReference type="EMBL" id="CAL1287105.1"/>
    </source>
</evidence>
<proteinExistence type="predicted"/>
<gene>
    <name evidence="1" type="ORF">LARSCL_LOCUS14630</name>
</gene>
<dbReference type="EMBL" id="CAXIEN010000213">
    <property type="protein sequence ID" value="CAL1287105.1"/>
    <property type="molecule type" value="Genomic_DNA"/>
</dbReference>
<accession>A0AAV2ATU6</accession>
<name>A0AAV2ATU6_9ARAC</name>
<organism evidence="1 2">
    <name type="scientific">Larinioides sclopetarius</name>
    <dbReference type="NCBI Taxonomy" id="280406"/>
    <lineage>
        <taxon>Eukaryota</taxon>
        <taxon>Metazoa</taxon>
        <taxon>Ecdysozoa</taxon>
        <taxon>Arthropoda</taxon>
        <taxon>Chelicerata</taxon>
        <taxon>Arachnida</taxon>
        <taxon>Araneae</taxon>
        <taxon>Araneomorphae</taxon>
        <taxon>Entelegynae</taxon>
        <taxon>Araneoidea</taxon>
        <taxon>Araneidae</taxon>
        <taxon>Larinioides</taxon>
    </lineage>
</organism>
<dbReference type="AlphaFoldDB" id="A0AAV2ATU6"/>